<evidence type="ECO:0000313" key="1">
    <source>
        <dbReference type="EMBL" id="KAG6664496.1"/>
    </source>
</evidence>
<proteinExistence type="predicted"/>
<organism evidence="1 2">
    <name type="scientific">Carya illinoinensis</name>
    <name type="common">Pecan</name>
    <dbReference type="NCBI Taxonomy" id="32201"/>
    <lineage>
        <taxon>Eukaryota</taxon>
        <taxon>Viridiplantae</taxon>
        <taxon>Streptophyta</taxon>
        <taxon>Embryophyta</taxon>
        <taxon>Tracheophyta</taxon>
        <taxon>Spermatophyta</taxon>
        <taxon>Magnoliopsida</taxon>
        <taxon>eudicotyledons</taxon>
        <taxon>Gunneridae</taxon>
        <taxon>Pentapetalae</taxon>
        <taxon>rosids</taxon>
        <taxon>fabids</taxon>
        <taxon>Fagales</taxon>
        <taxon>Juglandaceae</taxon>
        <taxon>Carya</taxon>
    </lineage>
</organism>
<comment type="caution">
    <text evidence="1">The sequence shown here is derived from an EMBL/GenBank/DDBJ whole genome shotgun (WGS) entry which is preliminary data.</text>
</comment>
<name>A0A8T1RC96_CARIL</name>
<accession>A0A8T1RC96</accession>
<protein>
    <submittedName>
        <fullName evidence="1">Uncharacterized protein</fullName>
    </submittedName>
</protein>
<dbReference type="Proteomes" id="UP000811609">
    <property type="component" value="Chromosome 2"/>
</dbReference>
<reference evidence="1" key="1">
    <citation type="submission" date="2020-12" db="EMBL/GenBank/DDBJ databases">
        <title>WGS assembly of Carya illinoinensis cv. Pawnee.</title>
        <authorList>
            <person name="Platts A."/>
            <person name="Shu S."/>
            <person name="Wright S."/>
            <person name="Barry K."/>
            <person name="Edger P."/>
            <person name="Pires J.C."/>
            <person name="Schmutz J."/>
        </authorList>
    </citation>
    <scope>NUCLEOTIDE SEQUENCE</scope>
    <source>
        <tissue evidence="1">Leaf</tissue>
    </source>
</reference>
<sequence>MHKRKPNLKKKILIHVDLRKFHQTITHDLTATQQTRTKIKRNKNLYTKKIKLMYTRTIQIEKPSIICVDLRHPYIQTQWLPFSLSMLKSKAVFFDFLQAFG</sequence>
<keyword evidence="2" id="KW-1185">Reference proteome</keyword>
<dbReference type="EMBL" id="CM031810">
    <property type="protein sequence ID" value="KAG6664496.1"/>
    <property type="molecule type" value="Genomic_DNA"/>
</dbReference>
<gene>
    <name evidence="1" type="ORF">CIPAW_02G096600</name>
</gene>
<evidence type="ECO:0000313" key="2">
    <source>
        <dbReference type="Proteomes" id="UP000811609"/>
    </source>
</evidence>
<dbReference type="AlphaFoldDB" id="A0A8T1RC96"/>